<accession>A0A4Y2B6S0</accession>
<keyword evidence="3" id="KW-1185">Reference proteome</keyword>
<gene>
    <name evidence="2" type="ORF">AVEN_218811_1</name>
</gene>
<sequence length="513" mass="56761">MDIGVKSGQKRKPIRVRARTKKVSKHQPEGAVNTLQLDHSSSGSDRTVVVSDTQSEVSVDDREVDMEVPSTPTGPLSEIWGPAAVTPDDRFSVEDYSYQRTGISPWIHRVQFAFFRKYPQPSDRLSNIGEFLRVISAVYEDLSSRMNEFETIKRRLEALEASQAKPSFYQVVGAPLFSVGAPGPCISTPAPVRGKGSSGGKQRTDRPPKSSLPVTGPPLPEPSVPLVSKSCGVSVPQQPVPSAPAKERSKVSLQPRPESPTVIVHPLGDSLTSSQALKRLLEEHIRPQQLGLRVLACLPAAENGVLVRVHTAEMATFLEQHINGHPELNGLCRARAPRRPNPRILVYDVPALPGTREEQEANFLGKLRLSNSFPEGGVSVLFRRRGRGALQHWVLTLDPVVSHCISTTNRLHWGLGSLKYRVFSDPIQCYRCLKFGHTQTRCRAPEVLCSRCPGSHSYKSCPETQSKCRNCCDYNKQNRSGPRLQVNHTAISRQCPIFLRACDEFKSRLSPVL</sequence>
<name>A0A4Y2B6S0_ARAVE</name>
<dbReference type="GO" id="GO:0003676">
    <property type="term" value="F:nucleic acid binding"/>
    <property type="evidence" value="ECO:0007669"/>
    <property type="project" value="InterPro"/>
</dbReference>
<evidence type="ECO:0000313" key="3">
    <source>
        <dbReference type="Proteomes" id="UP000499080"/>
    </source>
</evidence>
<dbReference type="AlphaFoldDB" id="A0A4Y2B6S0"/>
<evidence type="ECO:0000256" key="1">
    <source>
        <dbReference type="SAM" id="MobiDB-lite"/>
    </source>
</evidence>
<proteinExistence type="predicted"/>
<comment type="caution">
    <text evidence="2">The sequence shown here is derived from an EMBL/GenBank/DDBJ whole genome shotgun (WGS) entry which is preliminary data.</text>
</comment>
<feature type="compositionally biased region" description="Polar residues" evidence="1">
    <location>
        <begin position="33"/>
        <end position="56"/>
    </location>
</feature>
<feature type="region of interest" description="Disordered" evidence="1">
    <location>
        <begin position="188"/>
        <end position="266"/>
    </location>
</feature>
<dbReference type="GO" id="GO:0008270">
    <property type="term" value="F:zinc ion binding"/>
    <property type="evidence" value="ECO:0007669"/>
    <property type="project" value="InterPro"/>
</dbReference>
<evidence type="ECO:0000313" key="2">
    <source>
        <dbReference type="EMBL" id="GBL87129.1"/>
    </source>
</evidence>
<dbReference type="Proteomes" id="UP000499080">
    <property type="component" value="Unassembled WGS sequence"/>
</dbReference>
<reference evidence="2 3" key="1">
    <citation type="journal article" date="2019" name="Sci. Rep.">
        <title>Orb-weaving spider Araneus ventricosus genome elucidates the spidroin gene catalogue.</title>
        <authorList>
            <person name="Kono N."/>
            <person name="Nakamura H."/>
            <person name="Ohtoshi R."/>
            <person name="Moran D.A.P."/>
            <person name="Shinohara A."/>
            <person name="Yoshida Y."/>
            <person name="Fujiwara M."/>
            <person name="Mori M."/>
            <person name="Tomita M."/>
            <person name="Arakawa K."/>
        </authorList>
    </citation>
    <scope>NUCLEOTIDE SEQUENCE [LARGE SCALE GENOMIC DNA]</scope>
</reference>
<dbReference type="OrthoDB" id="6774308at2759"/>
<feature type="compositionally biased region" description="Basic residues" evidence="1">
    <location>
        <begin position="8"/>
        <end position="25"/>
    </location>
</feature>
<dbReference type="SUPFAM" id="SSF57756">
    <property type="entry name" value="Retrovirus zinc finger-like domains"/>
    <property type="match status" value="1"/>
</dbReference>
<organism evidence="2 3">
    <name type="scientific">Araneus ventricosus</name>
    <name type="common">Orbweaver spider</name>
    <name type="synonym">Epeira ventricosa</name>
    <dbReference type="NCBI Taxonomy" id="182803"/>
    <lineage>
        <taxon>Eukaryota</taxon>
        <taxon>Metazoa</taxon>
        <taxon>Ecdysozoa</taxon>
        <taxon>Arthropoda</taxon>
        <taxon>Chelicerata</taxon>
        <taxon>Arachnida</taxon>
        <taxon>Araneae</taxon>
        <taxon>Araneomorphae</taxon>
        <taxon>Entelegynae</taxon>
        <taxon>Araneoidea</taxon>
        <taxon>Araneidae</taxon>
        <taxon>Araneus</taxon>
    </lineage>
</organism>
<feature type="compositionally biased region" description="Low complexity" evidence="1">
    <location>
        <begin position="224"/>
        <end position="237"/>
    </location>
</feature>
<dbReference type="InterPro" id="IPR036875">
    <property type="entry name" value="Znf_CCHC_sf"/>
</dbReference>
<protein>
    <recommendedName>
        <fullName evidence="4">CCHC-type domain-containing protein</fullName>
    </recommendedName>
</protein>
<evidence type="ECO:0008006" key="4">
    <source>
        <dbReference type="Google" id="ProtNLM"/>
    </source>
</evidence>
<dbReference type="EMBL" id="BGPR01000051">
    <property type="protein sequence ID" value="GBL87129.1"/>
    <property type="molecule type" value="Genomic_DNA"/>
</dbReference>
<feature type="region of interest" description="Disordered" evidence="1">
    <location>
        <begin position="1"/>
        <end position="56"/>
    </location>
</feature>